<gene>
    <name evidence="5" type="ORF">GCM10018793_43440</name>
</gene>
<dbReference type="Gene3D" id="3.30.1340.30">
    <property type="match status" value="1"/>
</dbReference>
<reference evidence="5" key="2">
    <citation type="submission" date="2020-09" db="EMBL/GenBank/DDBJ databases">
        <authorList>
            <person name="Sun Q."/>
            <person name="Ohkuma M."/>
        </authorList>
    </citation>
    <scope>NUCLEOTIDE SEQUENCE</scope>
    <source>
        <strain evidence="5">JCM 5069</strain>
    </source>
</reference>
<dbReference type="InterPro" id="IPR000644">
    <property type="entry name" value="CBS_dom"/>
</dbReference>
<dbReference type="PANTHER" id="PTHR43080">
    <property type="entry name" value="CBS DOMAIN-CONTAINING PROTEIN CBSX3, MITOCHONDRIAL"/>
    <property type="match status" value="1"/>
</dbReference>
<keyword evidence="1 2" id="KW-0129">CBS domain</keyword>
<dbReference type="InterPro" id="IPR046342">
    <property type="entry name" value="CBS_dom_sf"/>
</dbReference>
<evidence type="ECO:0000313" key="6">
    <source>
        <dbReference type="Proteomes" id="UP000603708"/>
    </source>
</evidence>
<dbReference type="AlphaFoldDB" id="A0A919L4Y3"/>
<name>A0A919L4Y3_9ACTN</name>
<dbReference type="InterPro" id="IPR051257">
    <property type="entry name" value="Diverse_CBS-Domain"/>
</dbReference>
<feature type="domain" description="CBS" evidence="4">
    <location>
        <begin position="98"/>
        <end position="155"/>
    </location>
</feature>
<organism evidence="5 6">
    <name type="scientific">Streptomyces sulfonofaciens</name>
    <dbReference type="NCBI Taxonomy" id="68272"/>
    <lineage>
        <taxon>Bacteria</taxon>
        <taxon>Bacillati</taxon>
        <taxon>Actinomycetota</taxon>
        <taxon>Actinomycetes</taxon>
        <taxon>Kitasatosporales</taxon>
        <taxon>Streptomycetaceae</taxon>
        <taxon>Streptomyces</taxon>
    </lineage>
</organism>
<keyword evidence="6" id="KW-1185">Reference proteome</keyword>
<dbReference type="Proteomes" id="UP000603708">
    <property type="component" value="Unassembled WGS sequence"/>
</dbReference>
<evidence type="ECO:0000259" key="4">
    <source>
        <dbReference type="PROSITE" id="PS51371"/>
    </source>
</evidence>
<dbReference type="Gene3D" id="3.10.580.10">
    <property type="entry name" value="CBS-domain"/>
    <property type="match status" value="1"/>
</dbReference>
<dbReference type="RefSeq" id="WP_189934571.1">
    <property type="nucleotide sequence ID" value="NZ_BNCD01000013.1"/>
</dbReference>
<accession>A0A919L4Y3</accession>
<feature type="domain" description="BON" evidence="3">
    <location>
        <begin position="151"/>
        <end position="220"/>
    </location>
</feature>
<evidence type="ECO:0000259" key="3">
    <source>
        <dbReference type="PROSITE" id="PS50914"/>
    </source>
</evidence>
<dbReference type="InterPro" id="IPR007055">
    <property type="entry name" value="BON_dom"/>
</dbReference>
<evidence type="ECO:0008006" key="7">
    <source>
        <dbReference type="Google" id="ProtNLM"/>
    </source>
</evidence>
<feature type="domain" description="CBS" evidence="4">
    <location>
        <begin position="10"/>
        <end position="67"/>
    </location>
</feature>
<dbReference type="Pfam" id="PF04972">
    <property type="entry name" value="BON"/>
    <property type="match status" value="1"/>
</dbReference>
<dbReference type="CDD" id="cd04586">
    <property type="entry name" value="CBS_pair_BON_assoc"/>
    <property type="match status" value="1"/>
</dbReference>
<proteinExistence type="predicted"/>
<dbReference type="PROSITE" id="PS50914">
    <property type="entry name" value="BON"/>
    <property type="match status" value="1"/>
</dbReference>
<dbReference type="PROSITE" id="PS51371">
    <property type="entry name" value="CBS"/>
    <property type="match status" value="2"/>
</dbReference>
<dbReference type="Pfam" id="PF00571">
    <property type="entry name" value="CBS"/>
    <property type="match status" value="2"/>
</dbReference>
<dbReference type="SMART" id="SM00116">
    <property type="entry name" value="CBS"/>
    <property type="match status" value="2"/>
</dbReference>
<protein>
    <recommendedName>
        <fullName evidence="7">CBS domain-containing protein</fullName>
    </recommendedName>
</protein>
<evidence type="ECO:0000256" key="2">
    <source>
        <dbReference type="PROSITE-ProRule" id="PRU00703"/>
    </source>
</evidence>
<dbReference type="SUPFAM" id="SSF54631">
    <property type="entry name" value="CBS-domain pair"/>
    <property type="match status" value="1"/>
</dbReference>
<dbReference type="PANTHER" id="PTHR43080:SF29">
    <property type="entry name" value="OS02G0818000 PROTEIN"/>
    <property type="match status" value="1"/>
</dbReference>
<sequence length="236" mass="25205">MQQRLVSDLMTHDAVDVGPDAAFKDIVKLLADHDITAVPVVDDDGHPLGVVSEADLMRSEARQPDPSGRMPEVLQLYAPPPDAGGEPVSGPLTARTLMTSPALVAHPEWSVVEAARLMDRCKVKRLPVVDRTDHLVGILSRSDLLRVFLRQDRAIREEITSDVLSRTFRLSPAEIAVHVVDGVVTLKGTVQRSSTVPVLERLCRAVDGVVGVSCEITAEVDDTAGDATRGAGAAGA</sequence>
<dbReference type="InterPro" id="IPR017080">
    <property type="entry name" value="UCP036990_CBS_BON"/>
</dbReference>
<dbReference type="PIRSF" id="PIRSF036990">
    <property type="entry name" value="UCP036990_CBS_BON"/>
    <property type="match status" value="1"/>
</dbReference>
<evidence type="ECO:0000256" key="1">
    <source>
        <dbReference type="ARBA" id="ARBA00023122"/>
    </source>
</evidence>
<dbReference type="EMBL" id="BNCD01000013">
    <property type="protein sequence ID" value="GHH82841.1"/>
    <property type="molecule type" value="Genomic_DNA"/>
</dbReference>
<reference evidence="5" key="1">
    <citation type="journal article" date="2014" name="Int. J. Syst. Evol. Microbiol.">
        <title>Complete genome sequence of Corynebacterium casei LMG S-19264T (=DSM 44701T), isolated from a smear-ripened cheese.</title>
        <authorList>
            <consortium name="US DOE Joint Genome Institute (JGI-PGF)"/>
            <person name="Walter F."/>
            <person name="Albersmeier A."/>
            <person name="Kalinowski J."/>
            <person name="Ruckert C."/>
        </authorList>
    </citation>
    <scope>NUCLEOTIDE SEQUENCE</scope>
    <source>
        <strain evidence="5">JCM 5069</strain>
    </source>
</reference>
<evidence type="ECO:0000313" key="5">
    <source>
        <dbReference type="EMBL" id="GHH82841.1"/>
    </source>
</evidence>
<comment type="caution">
    <text evidence="5">The sequence shown here is derived from an EMBL/GenBank/DDBJ whole genome shotgun (WGS) entry which is preliminary data.</text>
</comment>